<feature type="region of interest" description="Disordered" evidence="6">
    <location>
        <begin position="195"/>
        <end position="231"/>
    </location>
</feature>
<gene>
    <name evidence="10" type="ORF">NEOLEDRAFT_1125853</name>
</gene>
<dbReference type="Pfam" id="PF09430">
    <property type="entry name" value="EMC7_beta-sandw"/>
    <property type="match status" value="1"/>
</dbReference>
<proteinExistence type="predicted"/>
<keyword evidence="2 7" id="KW-0812">Transmembrane</keyword>
<dbReference type="AlphaFoldDB" id="A0A165VXI1"/>
<accession>A0A165VXI1</accession>
<keyword evidence="4 7" id="KW-1133">Transmembrane helix</keyword>
<dbReference type="EMBL" id="KV425551">
    <property type="protein sequence ID" value="KZT30344.1"/>
    <property type="molecule type" value="Genomic_DNA"/>
</dbReference>
<dbReference type="OrthoDB" id="27095at2759"/>
<evidence type="ECO:0000313" key="11">
    <source>
        <dbReference type="Proteomes" id="UP000076761"/>
    </source>
</evidence>
<evidence type="ECO:0000256" key="8">
    <source>
        <dbReference type="SAM" id="SignalP"/>
    </source>
</evidence>
<dbReference type="PANTHER" id="PTHR13605">
    <property type="entry name" value="ER MEMBRANE PROTEIN COMPLEX SUBUNIT 7"/>
    <property type="match status" value="1"/>
</dbReference>
<dbReference type="InterPro" id="IPR039163">
    <property type="entry name" value="EMC7"/>
</dbReference>
<reference evidence="10 11" key="1">
    <citation type="journal article" date="2016" name="Mol. Biol. Evol.">
        <title>Comparative Genomics of Early-Diverging Mushroom-Forming Fungi Provides Insights into the Origins of Lignocellulose Decay Capabilities.</title>
        <authorList>
            <person name="Nagy L.G."/>
            <person name="Riley R."/>
            <person name="Tritt A."/>
            <person name="Adam C."/>
            <person name="Daum C."/>
            <person name="Floudas D."/>
            <person name="Sun H."/>
            <person name="Yadav J.S."/>
            <person name="Pangilinan J."/>
            <person name="Larsson K.H."/>
            <person name="Matsuura K."/>
            <person name="Barry K."/>
            <person name="Labutti K."/>
            <person name="Kuo R."/>
            <person name="Ohm R.A."/>
            <person name="Bhattacharya S.S."/>
            <person name="Shirouzu T."/>
            <person name="Yoshinaga Y."/>
            <person name="Martin F.M."/>
            <person name="Grigoriev I.V."/>
            <person name="Hibbett D.S."/>
        </authorList>
    </citation>
    <scope>NUCLEOTIDE SEQUENCE [LARGE SCALE GENOMIC DNA]</scope>
    <source>
        <strain evidence="10 11">HHB14362 ss-1</strain>
    </source>
</reference>
<sequence length="231" mass="25494">MRFWFLTASLLSLLCSVFALDLHGRILWNEVCRGAQELGSAKAILDQGKLQGGVKWDGTFVIHDVHPGTYILSVLAHNYTFDKLRIDVSDSDSLPEVRPYIPGTPLSPPSQIMLPYPILLSARQKNSYFAPRQSFNLLAMFQNPMMMMMVAAGVMMLGAPYLLKNLDPDALADFKEQQAKMTGIQNSIQSGDIKGSISALMDNDDKPRSTGVSTSQSNQTPTKGRGKGKRR</sequence>
<dbReference type="InParanoid" id="A0A165VXI1"/>
<comment type="subcellular location">
    <subcellularLocation>
        <location evidence="1">Membrane</location>
        <topology evidence="1">Single-pass membrane protein</topology>
    </subcellularLocation>
</comment>
<dbReference type="Proteomes" id="UP000076761">
    <property type="component" value="Unassembled WGS sequence"/>
</dbReference>
<evidence type="ECO:0000256" key="7">
    <source>
        <dbReference type="SAM" id="Phobius"/>
    </source>
</evidence>
<dbReference type="GO" id="GO:0072546">
    <property type="term" value="C:EMC complex"/>
    <property type="evidence" value="ECO:0007669"/>
    <property type="project" value="TreeGrafter"/>
</dbReference>
<dbReference type="PANTHER" id="PTHR13605:SF4">
    <property type="entry name" value="ER MEMBRANE PROTEIN COMPLEX SUBUNIT 7"/>
    <property type="match status" value="1"/>
</dbReference>
<evidence type="ECO:0000256" key="2">
    <source>
        <dbReference type="ARBA" id="ARBA00022692"/>
    </source>
</evidence>
<keyword evidence="3 8" id="KW-0732">Signal</keyword>
<name>A0A165VXI1_9AGAM</name>
<feature type="compositionally biased region" description="Polar residues" evidence="6">
    <location>
        <begin position="210"/>
        <end position="222"/>
    </location>
</feature>
<dbReference type="InterPro" id="IPR019008">
    <property type="entry name" value="Beta_sandwich_EMC7"/>
</dbReference>
<keyword evidence="11" id="KW-1185">Reference proteome</keyword>
<organism evidence="10 11">
    <name type="scientific">Neolentinus lepideus HHB14362 ss-1</name>
    <dbReference type="NCBI Taxonomy" id="1314782"/>
    <lineage>
        <taxon>Eukaryota</taxon>
        <taxon>Fungi</taxon>
        <taxon>Dikarya</taxon>
        <taxon>Basidiomycota</taxon>
        <taxon>Agaricomycotina</taxon>
        <taxon>Agaricomycetes</taxon>
        <taxon>Gloeophyllales</taxon>
        <taxon>Gloeophyllaceae</taxon>
        <taxon>Neolentinus</taxon>
    </lineage>
</organism>
<dbReference type="FunCoup" id="A0A165VXI1">
    <property type="interactions" value="74"/>
</dbReference>
<evidence type="ECO:0000313" key="10">
    <source>
        <dbReference type="EMBL" id="KZT30344.1"/>
    </source>
</evidence>
<protein>
    <recommendedName>
        <fullName evidence="9">ER membrane protein complex subunit 7 beta-sandwich domain-containing protein</fullName>
    </recommendedName>
</protein>
<evidence type="ECO:0000256" key="1">
    <source>
        <dbReference type="ARBA" id="ARBA00004167"/>
    </source>
</evidence>
<evidence type="ECO:0000259" key="9">
    <source>
        <dbReference type="Pfam" id="PF09430"/>
    </source>
</evidence>
<feature type="chain" id="PRO_5007868324" description="ER membrane protein complex subunit 7 beta-sandwich domain-containing protein" evidence="8">
    <location>
        <begin position="20"/>
        <end position="231"/>
    </location>
</feature>
<feature type="signal peptide" evidence="8">
    <location>
        <begin position="1"/>
        <end position="19"/>
    </location>
</feature>
<evidence type="ECO:0000256" key="5">
    <source>
        <dbReference type="ARBA" id="ARBA00023136"/>
    </source>
</evidence>
<feature type="domain" description="ER membrane protein complex subunit 7 beta-sandwich" evidence="9">
    <location>
        <begin position="41"/>
        <end position="148"/>
    </location>
</feature>
<dbReference type="STRING" id="1314782.A0A165VXI1"/>
<feature type="transmembrane region" description="Helical" evidence="7">
    <location>
        <begin position="145"/>
        <end position="163"/>
    </location>
</feature>
<evidence type="ECO:0000256" key="4">
    <source>
        <dbReference type="ARBA" id="ARBA00022989"/>
    </source>
</evidence>
<keyword evidence="5 7" id="KW-0472">Membrane</keyword>
<evidence type="ECO:0000256" key="6">
    <source>
        <dbReference type="SAM" id="MobiDB-lite"/>
    </source>
</evidence>
<evidence type="ECO:0000256" key="3">
    <source>
        <dbReference type="ARBA" id="ARBA00022729"/>
    </source>
</evidence>